<gene>
    <name evidence="2" type="ORF">SLEP1_g24542</name>
</gene>
<accession>A0AAV5JMA3</accession>
<reference evidence="2 3" key="1">
    <citation type="journal article" date="2021" name="Commun. Biol.">
        <title>The genome of Shorea leprosula (Dipterocarpaceae) highlights the ecological relevance of drought in aseasonal tropical rainforests.</title>
        <authorList>
            <person name="Ng K.K.S."/>
            <person name="Kobayashi M.J."/>
            <person name="Fawcett J.A."/>
            <person name="Hatakeyama M."/>
            <person name="Paape T."/>
            <person name="Ng C.H."/>
            <person name="Ang C.C."/>
            <person name="Tnah L.H."/>
            <person name="Lee C.T."/>
            <person name="Nishiyama T."/>
            <person name="Sese J."/>
            <person name="O'Brien M.J."/>
            <person name="Copetti D."/>
            <person name="Mohd Noor M.I."/>
            <person name="Ong R.C."/>
            <person name="Putra M."/>
            <person name="Sireger I.Z."/>
            <person name="Indrioko S."/>
            <person name="Kosugi Y."/>
            <person name="Izuno A."/>
            <person name="Isagi Y."/>
            <person name="Lee S.L."/>
            <person name="Shimizu K.K."/>
        </authorList>
    </citation>
    <scope>NUCLEOTIDE SEQUENCE [LARGE SCALE GENOMIC DNA]</scope>
    <source>
        <strain evidence="2">214</strain>
    </source>
</reference>
<name>A0AAV5JMA3_9ROSI</name>
<keyword evidence="1" id="KW-1133">Transmembrane helix</keyword>
<keyword evidence="1" id="KW-0472">Membrane</keyword>
<proteinExistence type="predicted"/>
<sequence>MRIKAFIHKCIYMHSSIHDPIYPSDAYPSRIRFHLLVVLIIRFLAILLCLMSTGY</sequence>
<evidence type="ECO:0000313" key="3">
    <source>
        <dbReference type="Proteomes" id="UP001054252"/>
    </source>
</evidence>
<evidence type="ECO:0000313" key="2">
    <source>
        <dbReference type="EMBL" id="GKV13546.1"/>
    </source>
</evidence>
<protein>
    <submittedName>
        <fullName evidence="2">Uncharacterized protein</fullName>
    </submittedName>
</protein>
<dbReference type="EMBL" id="BPVZ01000039">
    <property type="protein sequence ID" value="GKV13546.1"/>
    <property type="molecule type" value="Genomic_DNA"/>
</dbReference>
<comment type="caution">
    <text evidence="2">The sequence shown here is derived from an EMBL/GenBank/DDBJ whole genome shotgun (WGS) entry which is preliminary data.</text>
</comment>
<keyword evidence="1" id="KW-0812">Transmembrane</keyword>
<organism evidence="2 3">
    <name type="scientific">Rubroshorea leprosula</name>
    <dbReference type="NCBI Taxonomy" id="152421"/>
    <lineage>
        <taxon>Eukaryota</taxon>
        <taxon>Viridiplantae</taxon>
        <taxon>Streptophyta</taxon>
        <taxon>Embryophyta</taxon>
        <taxon>Tracheophyta</taxon>
        <taxon>Spermatophyta</taxon>
        <taxon>Magnoliopsida</taxon>
        <taxon>eudicotyledons</taxon>
        <taxon>Gunneridae</taxon>
        <taxon>Pentapetalae</taxon>
        <taxon>rosids</taxon>
        <taxon>malvids</taxon>
        <taxon>Malvales</taxon>
        <taxon>Dipterocarpaceae</taxon>
        <taxon>Rubroshorea</taxon>
    </lineage>
</organism>
<evidence type="ECO:0000256" key="1">
    <source>
        <dbReference type="SAM" id="Phobius"/>
    </source>
</evidence>
<dbReference type="AlphaFoldDB" id="A0AAV5JMA3"/>
<keyword evidence="3" id="KW-1185">Reference proteome</keyword>
<feature type="transmembrane region" description="Helical" evidence="1">
    <location>
        <begin position="33"/>
        <end position="53"/>
    </location>
</feature>
<dbReference type="Proteomes" id="UP001054252">
    <property type="component" value="Unassembled WGS sequence"/>
</dbReference>